<evidence type="ECO:0000313" key="2">
    <source>
        <dbReference type="EMBL" id="UUF05307.1"/>
    </source>
</evidence>
<organism evidence="3 5">
    <name type="scientific">Turicibacter bilis</name>
    <dbReference type="NCBI Taxonomy" id="2735723"/>
    <lineage>
        <taxon>Bacteria</taxon>
        <taxon>Bacillati</taxon>
        <taxon>Bacillota</taxon>
        <taxon>Erysipelotrichia</taxon>
        <taxon>Erysipelotrichales</taxon>
        <taxon>Turicibacteraceae</taxon>
        <taxon>Turicibacter</taxon>
    </lineage>
</organism>
<accession>A0A9Q9CR97</accession>
<keyword evidence="4" id="KW-1185">Reference proteome</keyword>
<keyword evidence="1" id="KW-0472">Membrane</keyword>
<gene>
    <name evidence="2" type="ORF">J0J69_09465</name>
    <name evidence="3" type="ORF">J0J70_04425</name>
</gene>
<proteinExistence type="predicted"/>
<dbReference type="AlphaFoldDB" id="A0A9Q9CR97"/>
<evidence type="ECO:0000313" key="3">
    <source>
        <dbReference type="EMBL" id="UUF09242.1"/>
    </source>
</evidence>
<dbReference type="RefSeq" id="WP_055243067.1">
    <property type="nucleotide sequence ID" value="NZ_CP071249.1"/>
</dbReference>
<dbReference type="Proteomes" id="UP001058072">
    <property type="component" value="Chromosome"/>
</dbReference>
<feature type="transmembrane region" description="Helical" evidence="1">
    <location>
        <begin position="9"/>
        <end position="31"/>
    </location>
</feature>
<evidence type="ECO:0000313" key="4">
    <source>
        <dbReference type="Proteomes" id="UP001058016"/>
    </source>
</evidence>
<protein>
    <submittedName>
        <fullName evidence="3">Uncharacterized protein</fullName>
    </submittedName>
</protein>
<dbReference type="EMBL" id="CP071250">
    <property type="protein sequence ID" value="UUF09242.1"/>
    <property type="molecule type" value="Genomic_DNA"/>
</dbReference>
<name>A0A9Q9CR97_9FIRM</name>
<dbReference type="EMBL" id="CP071249">
    <property type="protein sequence ID" value="UUF05307.1"/>
    <property type="molecule type" value="Genomic_DNA"/>
</dbReference>
<dbReference type="Proteomes" id="UP001058016">
    <property type="component" value="Chromosome"/>
</dbReference>
<reference evidence="3 4" key="1">
    <citation type="submission" date="2021-03" db="EMBL/GenBank/DDBJ databases">
        <title>Comparative Genomics and Metabolomics in the genus Turicibacter.</title>
        <authorList>
            <person name="Maki J."/>
            <person name="Looft T."/>
        </authorList>
    </citation>
    <scope>NUCLEOTIDE SEQUENCE</scope>
    <source>
        <strain evidence="3">ISU324</strain>
        <strain evidence="2 4">MMM721</strain>
    </source>
</reference>
<evidence type="ECO:0000256" key="1">
    <source>
        <dbReference type="SAM" id="Phobius"/>
    </source>
</evidence>
<keyword evidence="1" id="KW-0812">Transmembrane</keyword>
<keyword evidence="1" id="KW-1133">Transmembrane helix</keyword>
<sequence length="63" mass="7100">MRKKGLERYLIISSIASIVIIVVSFVSATFYNPTIKQSLQYGAVSELIEQYSLGLIDLEDLFD</sequence>
<evidence type="ECO:0000313" key="5">
    <source>
        <dbReference type="Proteomes" id="UP001058072"/>
    </source>
</evidence>